<organism evidence="11 12">
    <name type="scientific">Miscanthus lutarioriparius</name>
    <dbReference type="NCBI Taxonomy" id="422564"/>
    <lineage>
        <taxon>Eukaryota</taxon>
        <taxon>Viridiplantae</taxon>
        <taxon>Streptophyta</taxon>
        <taxon>Embryophyta</taxon>
        <taxon>Tracheophyta</taxon>
        <taxon>Spermatophyta</taxon>
        <taxon>Magnoliopsida</taxon>
        <taxon>Liliopsida</taxon>
        <taxon>Poales</taxon>
        <taxon>Poaceae</taxon>
        <taxon>PACMAD clade</taxon>
        <taxon>Panicoideae</taxon>
        <taxon>Andropogonodae</taxon>
        <taxon>Andropogoneae</taxon>
        <taxon>Saccharinae</taxon>
        <taxon>Miscanthus</taxon>
    </lineage>
</organism>
<dbReference type="Pfam" id="PF07714">
    <property type="entry name" value="PK_Tyr_Ser-Thr"/>
    <property type="match status" value="1"/>
</dbReference>
<evidence type="ECO:0000256" key="8">
    <source>
        <dbReference type="ARBA" id="ARBA00023170"/>
    </source>
</evidence>
<sequence length="300" mass="31926">MTAKVGAGVMACASGAVGEAASGGDACRGGGAADASGVGGAGIAAEDAEGTGIRVGVEDAAGVVAAWAFAGGVIIVGVGVGDAGDTSGPETMPNACSKRRFTGVKVLVEGDELGQDEVELGRDGCKIGVEAGHGRIDKHTIDMYTATGKVTTKVDVYAYGVILMEMITGRKVLDDSLPEDETHLVTIFRKNMLDKEKFRKFLDHTLELNAESWNSLLEVADLARHCTAREPYQRPDMCHCVNRLSSLVDQWKPTNIVDDDEEGGTSEMGLHQQLERWRCDDFTISDSDSFSTYNTSRKYH</sequence>
<evidence type="ECO:0000313" key="11">
    <source>
        <dbReference type="EMBL" id="CAD6257172.1"/>
    </source>
</evidence>
<dbReference type="AlphaFoldDB" id="A0A811QFN5"/>
<dbReference type="EMBL" id="CAJGYO010000010">
    <property type="protein sequence ID" value="CAD6257172.1"/>
    <property type="molecule type" value="Genomic_DNA"/>
</dbReference>
<keyword evidence="2" id="KW-0433">Leucine-rich repeat</keyword>
<proteinExistence type="predicted"/>
<dbReference type="PANTHER" id="PTHR47986:SF34">
    <property type="entry name" value="RECEPTOR-LIKE KINASE TMK2"/>
    <property type="match status" value="1"/>
</dbReference>
<gene>
    <name evidence="11" type="ORF">NCGR_LOCUS40662</name>
</gene>
<evidence type="ECO:0000256" key="9">
    <source>
        <dbReference type="ARBA" id="ARBA00023180"/>
    </source>
</evidence>
<dbReference type="GO" id="GO:0016020">
    <property type="term" value="C:membrane"/>
    <property type="evidence" value="ECO:0007669"/>
    <property type="project" value="UniProtKB-SubCell"/>
</dbReference>
<evidence type="ECO:0000256" key="1">
    <source>
        <dbReference type="ARBA" id="ARBA00004167"/>
    </source>
</evidence>
<evidence type="ECO:0000256" key="7">
    <source>
        <dbReference type="ARBA" id="ARBA00023136"/>
    </source>
</evidence>
<comment type="caution">
    <text evidence="11">The sequence shown here is derived from an EMBL/GenBank/DDBJ whole genome shotgun (WGS) entry which is preliminary data.</text>
</comment>
<dbReference type="Gene3D" id="1.10.510.10">
    <property type="entry name" value="Transferase(Phosphotransferase) domain 1"/>
    <property type="match status" value="1"/>
</dbReference>
<keyword evidence="9" id="KW-0325">Glycoprotein</keyword>
<keyword evidence="4" id="KW-0732">Signal</keyword>
<keyword evidence="7" id="KW-0472">Membrane</keyword>
<dbReference type="Proteomes" id="UP000604825">
    <property type="component" value="Unassembled WGS sequence"/>
</dbReference>
<keyword evidence="12" id="KW-1185">Reference proteome</keyword>
<dbReference type="InterPro" id="IPR052422">
    <property type="entry name" value="Auxin_Ser/Thr_Kinase"/>
</dbReference>
<protein>
    <recommendedName>
        <fullName evidence="10">Serine-threonine/tyrosine-protein kinase catalytic domain-containing protein</fullName>
    </recommendedName>
</protein>
<name>A0A811QFN5_9POAL</name>
<evidence type="ECO:0000256" key="3">
    <source>
        <dbReference type="ARBA" id="ARBA00022692"/>
    </source>
</evidence>
<keyword evidence="3" id="KW-0812">Transmembrane</keyword>
<dbReference type="InterPro" id="IPR011009">
    <property type="entry name" value="Kinase-like_dom_sf"/>
</dbReference>
<comment type="subcellular location">
    <subcellularLocation>
        <location evidence="1">Membrane</location>
        <topology evidence="1">Single-pass membrane protein</topology>
    </subcellularLocation>
</comment>
<dbReference type="SUPFAM" id="SSF56112">
    <property type="entry name" value="Protein kinase-like (PK-like)"/>
    <property type="match status" value="1"/>
</dbReference>
<dbReference type="GO" id="GO:0004672">
    <property type="term" value="F:protein kinase activity"/>
    <property type="evidence" value="ECO:0007669"/>
    <property type="project" value="InterPro"/>
</dbReference>
<evidence type="ECO:0000256" key="6">
    <source>
        <dbReference type="ARBA" id="ARBA00022989"/>
    </source>
</evidence>
<dbReference type="InterPro" id="IPR001245">
    <property type="entry name" value="Ser-Thr/Tyr_kinase_cat_dom"/>
</dbReference>
<reference evidence="11" key="1">
    <citation type="submission" date="2020-10" db="EMBL/GenBank/DDBJ databases">
        <authorList>
            <person name="Han B."/>
            <person name="Lu T."/>
            <person name="Zhao Q."/>
            <person name="Huang X."/>
            <person name="Zhao Y."/>
        </authorList>
    </citation>
    <scope>NUCLEOTIDE SEQUENCE</scope>
</reference>
<evidence type="ECO:0000256" key="2">
    <source>
        <dbReference type="ARBA" id="ARBA00022614"/>
    </source>
</evidence>
<dbReference type="PANTHER" id="PTHR47986">
    <property type="entry name" value="OSJNBA0070M12.3 PROTEIN"/>
    <property type="match status" value="1"/>
</dbReference>
<evidence type="ECO:0000256" key="4">
    <source>
        <dbReference type="ARBA" id="ARBA00022729"/>
    </source>
</evidence>
<keyword evidence="8" id="KW-0675">Receptor</keyword>
<evidence type="ECO:0000313" key="12">
    <source>
        <dbReference type="Proteomes" id="UP000604825"/>
    </source>
</evidence>
<evidence type="ECO:0000256" key="5">
    <source>
        <dbReference type="ARBA" id="ARBA00022737"/>
    </source>
</evidence>
<feature type="domain" description="Serine-threonine/tyrosine-protein kinase catalytic" evidence="10">
    <location>
        <begin position="147"/>
        <end position="244"/>
    </location>
</feature>
<accession>A0A811QFN5</accession>
<keyword evidence="5" id="KW-0677">Repeat</keyword>
<dbReference type="OrthoDB" id="1607253at2759"/>
<keyword evidence="6" id="KW-1133">Transmembrane helix</keyword>
<evidence type="ECO:0000259" key="10">
    <source>
        <dbReference type="Pfam" id="PF07714"/>
    </source>
</evidence>